<proteinExistence type="predicted"/>
<dbReference type="OrthoDB" id="8479224at2"/>
<dbReference type="STRING" id="1759059.ATE48_13460"/>
<dbReference type="RefSeq" id="WP_066772338.1">
    <property type="nucleotide sequence ID" value="NZ_CP013244.1"/>
</dbReference>
<gene>
    <name evidence="2" type="ORF">ATE48_13460</name>
</gene>
<dbReference type="EMBL" id="CP013244">
    <property type="protein sequence ID" value="ANP46850.1"/>
    <property type="molecule type" value="Genomic_DNA"/>
</dbReference>
<evidence type="ECO:0008006" key="4">
    <source>
        <dbReference type="Google" id="ProtNLM"/>
    </source>
</evidence>
<organism evidence="2 3">
    <name type="scientific">Candidatus Viadribacter manganicus</name>
    <dbReference type="NCBI Taxonomy" id="1759059"/>
    <lineage>
        <taxon>Bacteria</taxon>
        <taxon>Pseudomonadati</taxon>
        <taxon>Pseudomonadota</taxon>
        <taxon>Alphaproteobacteria</taxon>
        <taxon>Hyphomonadales</taxon>
        <taxon>Hyphomonadaceae</taxon>
        <taxon>Candidatus Viadribacter</taxon>
    </lineage>
</organism>
<keyword evidence="1" id="KW-0812">Transmembrane</keyword>
<keyword evidence="1" id="KW-1133">Transmembrane helix</keyword>
<evidence type="ECO:0000313" key="3">
    <source>
        <dbReference type="Proteomes" id="UP000092498"/>
    </source>
</evidence>
<protein>
    <recommendedName>
        <fullName evidence="4">IPT/TIG domain-containing protein</fullName>
    </recommendedName>
</protein>
<dbReference type="AlphaFoldDB" id="A0A1B1AK04"/>
<dbReference type="Proteomes" id="UP000092498">
    <property type="component" value="Chromosome"/>
</dbReference>
<feature type="transmembrane region" description="Helical" evidence="1">
    <location>
        <begin position="6"/>
        <end position="27"/>
    </location>
</feature>
<evidence type="ECO:0000256" key="1">
    <source>
        <dbReference type="SAM" id="Phobius"/>
    </source>
</evidence>
<keyword evidence="1" id="KW-0472">Membrane</keyword>
<evidence type="ECO:0000313" key="2">
    <source>
        <dbReference type="EMBL" id="ANP46850.1"/>
    </source>
</evidence>
<name>A0A1B1AK04_9PROT</name>
<reference evidence="2 3" key="1">
    <citation type="submission" date="2015-11" db="EMBL/GenBank/DDBJ databases">
        <title>Whole-Genome Sequence of Candidatus Oderbacter manganicum from the National Park Lower Oder Valley, Germany.</title>
        <authorList>
            <person name="Braun B."/>
            <person name="Liere K."/>
            <person name="Szewzyk U."/>
        </authorList>
    </citation>
    <scope>NUCLEOTIDE SEQUENCE [LARGE SCALE GENOMIC DNA]</scope>
    <source>
        <strain evidence="2 3">OTSz_A_272</strain>
    </source>
</reference>
<keyword evidence="3" id="KW-1185">Reference proteome</keyword>
<dbReference type="KEGG" id="cbot:ATE48_13460"/>
<sequence length="195" mass="21534">MRNWLFHPIIFYPLAILFSALVIVVSLEPQSWPREPAQVAGVQDGEWLVFEGQSFNSPDPGAEEMTVVRDYWGRALTMRIAQPRAQPEPQPEEDGTRLLLTPEDGNALSGRPLVVEISYNPSPVNAAERLAVSLRSGDGGPSPWTSQEAPPQTATLRFNLPARSSVNAIGVRAMSRSDDQAYGIEITRIRILTRT</sequence>
<accession>A0A1B1AK04</accession>
<dbReference type="InParanoid" id="A0A1B1AK04"/>